<gene>
    <name evidence="2" type="ORF">AVEN_56154_1</name>
</gene>
<dbReference type="AlphaFoldDB" id="A0A4Y2MJG5"/>
<sequence length="295" mass="33768">MRIRKQTERQQLLMESSLAYPRGKLEKSRNSKGKNLKGDQTLGYLGVVNPVTPAEDVPLRGCAILYADTIIFCLLGFCYITSTIDLTVIKNFLFPYEIHSLSELSSDHNPVLLCFYFKYSLPDCQGKTTTNWKKIKNTLTNSFNVNILNINTPDKIDDLATEIENQINHAKIMSSSPSKPNQILFNAELVKFNKERNIARKMVQNSRNPALKRKMNNLNKQIIKLSEKIESERLNNKLININIYDGKLWNFVRPFKCKKQNIPTLNGTVNTAFTDIEKANCRANSLETQFTLNNI</sequence>
<dbReference type="OrthoDB" id="410155at2759"/>
<protein>
    <recommendedName>
        <fullName evidence="4">Endonuclease/exonuclease/phosphatase domain-containing protein</fullName>
    </recommendedName>
</protein>
<organism evidence="2 3">
    <name type="scientific">Araneus ventricosus</name>
    <name type="common">Orbweaver spider</name>
    <name type="synonym">Epeira ventricosa</name>
    <dbReference type="NCBI Taxonomy" id="182803"/>
    <lineage>
        <taxon>Eukaryota</taxon>
        <taxon>Metazoa</taxon>
        <taxon>Ecdysozoa</taxon>
        <taxon>Arthropoda</taxon>
        <taxon>Chelicerata</taxon>
        <taxon>Arachnida</taxon>
        <taxon>Araneae</taxon>
        <taxon>Araneomorphae</taxon>
        <taxon>Entelegynae</taxon>
        <taxon>Araneoidea</taxon>
        <taxon>Araneidae</taxon>
        <taxon>Araneus</taxon>
    </lineage>
</organism>
<reference evidence="2 3" key="1">
    <citation type="journal article" date="2019" name="Sci. Rep.">
        <title>Orb-weaving spider Araneus ventricosus genome elucidates the spidroin gene catalogue.</title>
        <authorList>
            <person name="Kono N."/>
            <person name="Nakamura H."/>
            <person name="Ohtoshi R."/>
            <person name="Moran D.A.P."/>
            <person name="Shinohara A."/>
            <person name="Yoshida Y."/>
            <person name="Fujiwara M."/>
            <person name="Mori M."/>
            <person name="Tomita M."/>
            <person name="Arakawa K."/>
        </authorList>
    </citation>
    <scope>NUCLEOTIDE SEQUENCE [LARGE SCALE GENOMIC DNA]</scope>
</reference>
<comment type="caution">
    <text evidence="2">The sequence shown here is derived from an EMBL/GenBank/DDBJ whole genome shotgun (WGS) entry which is preliminary data.</text>
</comment>
<dbReference type="Proteomes" id="UP000499080">
    <property type="component" value="Unassembled WGS sequence"/>
</dbReference>
<evidence type="ECO:0000313" key="3">
    <source>
        <dbReference type="Proteomes" id="UP000499080"/>
    </source>
</evidence>
<evidence type="ECO:0000256" key="1">
    <source>
        <dbReference type="SAM" id="Coils"/>
    </source>
</evidence>
<evidence type="ECO:0008006" key="4">
    <source>
        <dbReference type="Google" id="ProtNLM"/>
    </source>
</evidence>
<feature type="coiled-coil region" evidence="1">
    <location>
        <begin position="208"/>
        <end position="235"/>
    </location>
</feature>
<keyword evidence="1" id="KW-0175">Coiled coil</keyword>
<evidence type="ECO:0000313" key="2">
    <source>
        <dbReference type="EMBL" id="GBN26719.1"/>
    </source>
</evidence>
<proteinExistence type="predicted"/>
<name>A0A4Y2MJG5_ARAVE</name>
<accession>A0A4Y2MJG5</accession>
<keyword evidence="3" id="KW-1185">Reference proteome</keyword>
<dbReference type="EMBL" id="BGPR01007422">
    <property type="protein sequence ID" value="GBN26719.1"/>
    <property type="molecule type" value="Genomic_DNA"/>
</dbReference>